<dbReference type="InterPro" id="IPR006047">
    <property type="entry name" value="GH13_cat_dom"/>
</dbReference>
<dbReference type="CDD" id="cd11338">
    <property type="entry name" value="AmyAc_CMD"/>
    <property type="match status" value="1"/>
</dbReference>
<dbReference type="RefSeq" id="WP_239097655.1">
    <property type="nucleotide sequence ID" value="NZ_BONB01000130.1"/>
</dbReference>
<dbReference type="Gene3D" id="3.20.20.80">
    <property type="entry name" value="Glycosidases"/>
    <property type="match status" value="1"/>
</dbReference>
<dbReference type="EMBL" id="QUMQ01000001">
    <property type="protein sequence ID" value="REF99934.1"/>
    <property type="molecule type" value="Genomic_DNA"/>
</dbReference>
<dbReference type="AlphaFoldDB" id="A0A3D9ZTK0"/>
<dbReference type="Pfam" id="PF00128">
    <property type="entry name" value="Alpha-amylase"/>
    <property type="match status" value="1"/>
</dbReference>
<name>A0A3D9ZTK0_9ACTN</name>
<comment type="caution">
    <text evidence="4">The sequence shown here is derived from an EMBL/GenBank/DDBJ whole genome shotgun (WGS) entry which is preliminary data.</text>
</comment>
<feature type="domain" description="Glycosyl hydrolase family 13 catalytic" evidence="3">
    <location>
        <begin position="134"/>
        <end position="519"/>
    </location>
</feature>
<dbReference type="SMART" id="SM00642">
    <property type="entry name" value="Aamy"/>
    <property type="match status" value="1"/>
</dbReference>
<keyword evidence="1" id="KW-0378">Hydrolase</keyword>
<evidence type="ECO:0000313" key="4">
    <source>
        <dbReference type="EMBL" id="REF99934.1"/>
    </source>
</evidence>
<keyword evidence="5" id="KW-1185">Reference proteome</keyword>
<evidence type="ECO:0000313" key="5">
    <source>
        <dbReference type="Proteomes" id="UP000256913"/>
    </source>
</evidence>
<accession>A0A3D9ZTK0</accession>
<dbReference type="GO" id="GO:0004553">
    <property type="term" value="F:hydrolase activity, hydrolyzing O-glycosyl compounds"/>
    <property type="evidence" value="ECO:0007669"/>
    <property type="project" value="InterPro"/>
</dbReference>
<sequence length="608" mass="66659">MTADLLAEPHHDGAALHVPVEAPELGDTVPVFVRVPHGDGAEGVWARTVQDAEPRFVAGRIDRTTAAETWWRCDIPVHNPVAAYRFLLGGGADPGYRWLNGSGTHHHDVTDTDDFRLTTAPPAADWARDAIIYQIFPDRFARSARRDPPPWAVPAEWDDPVIHEGPSTPLQWYGGDLDGIADRLDHIGAVGADTIYLTPFFPAPSNHRYNASSFDEVDPHLGGDKALARLAQEVHGRGWRLIGDLTTNHCGSTHAWFTSALVDPAGTERGFFYFTPRGEVVGWLGHPSLPKLNYGSAELRRRMVDGTRSVAARWLRAPYELDGWRVDVANMTGRHGDDDQNAEVIGALRRTVDETRPGGLLIAEHCHDASADLRRGDWHGTMNYAAFANPLWTWLRDPAAGLTLSGKPVAPTRGPAEAFLATVRAFRAGTPWHPMAASWSLIGSHDTARIRTITGDPALVEVAAGLMFTMPGVPMVYAGDEIGLTGGNGEDARRPFPWHRPDRWDRRTLDVYQRLAALRRSTEPLRRGGLRWVHARGDALAFLRESPAGRLLVLAARAPHDPVRLRGRLLGIDGEATNLYGGAPALRPGADNHVTLPGDGPTFQVWQL</sequence>
<dbReference type="PANTHER" id="PTHR10357">
    <property type="entry name" value="ALPHA-AMYLASE FAMILY MEMBER"/>
    <property type="match status" value="1"/>
</dbReference>
<organism evidence="4 5">
    <name type="scientific">Asanoa ferruginea</name>
    <dbReference type="NCBI Taxonomy" id="53367"/>
    <lineage>
        <taxon>Bacteria</taxon>
        <taxon>Bacillati</taxon>
        <taxon>Actinomycetota</taxon>
        <taxon>Actinomycetes</taxon>
        <taxon>Micromonosporales</taxon>
        <taxon>Micromonosporaceae</taxon>
        <taxon>Asanoa</taxon>
    </lineage>
</organism>
<proteinExistence type="predicted"/>
<evidence type="ECO:0000259" key="3">
    <source>
        <dbReference type="SMART" id="SM00642"/>
    </source>
</evidence>
<dbReference type="CDD" id="cd02857">
    <property type="entry name" value="E_set_CDase_PDE_N"/>
    <property type="match status" value="1"/>
</dbReference>
<evidence type="ECO:0000256" key="1">
    <source>
        <dbReference type="ARBA" id="ARBA00022801"/>
    </source>
</evidence>
<dbReference type="InterPro" id="IPR004185">
    <property type="entry name" value="Glyco_hydro_13_lg-like_dom"/>
</dbReference>
<evidence type="ECO:0000256" key="2">
    <source>
        <dbReference type="ARBA" id="ARBA00023295"/>
    </source>
</evidence>
<dbReference type="InterPro" id="IPR017853">
    <property type="entry name" value="GH"/>
</dbReference>
<dbReference type="PANTHER" id="PTHR10357:SF210">
    <property type="entry name" value="MALTODEXTRIN GLUCOSIDASE"/>
    <property type="match status" value="1"/>
</dbReference>
<protein>
    <submittedName>
        <fullName evidence="4">Alpha-glucosidase</fullName>
    </submittedName>
</protein>
<dbReference type="GO" id="GO:0005975">
    <property type="term" value="P:carbohydrate metabolic process"/>
    <property type="evidence" value="ECO:0007669"/>
    <property type="project" value="InterPro"/>
</dbReference>
<reference evidence="4 5" key="1">
    <citation type="submission" date="2018-08" db="EMBL/GenBank/DDBJ databases">
        <title>Sequencing the genomes of 1000 actinobacteria strains.</title>
        <authorList>
            <person name="Klenk H.-P."/>
        </authorList>
    </citation>
    <scope>NUCLEOTIDE SEQUENCE [LARGE SCALE GENOMIC DNA]</scope>
    <source>
        <strain evidence="4 5">DSM 44099</strain>
    </source>
</reference>
<keyword evidence="2" id="KW-0326">Glycosidase</keyword>
<gene>
    <name evidence="4" type="ORF">DFJ67_5981</name>
</gene>
<dbReference type="SUPFAM" id="SSF51445">
    <property type="entry name" value="(Trans)glycosidases"/>
    <property type="match status" value="1"/>
</dbReference>
<dbReference type="Proteomes" id="UP000256913">
    <property type="component" value="Unassembled WGS sequence"/>
</dbReference>